<evidence type="ECO:0000256" key="7">
    <source>
        <dbReference type="PIRSR" id="PIRSR000027-2"/>
    </source>
</evidence>
<dbReference type="InterPro" id="IPR010980">
    <property type="entry name" value="Cyt_c/b562"/>
</dbReference>
<feature type="binding site" description="covalent" evidence="7">
    <location>
        <position position="143"/>
    </location>
    <ligand>
        <name>heme c</name>
        <dbReference type="ChEBI" id="CHEBI:61717"/>
    </ligand>
</feature>
<feature type="binding site" description="covalent" evidence="7">
    <location>
        <position position="146"/>
    </location>
    <ligand>
        <name>heme c</name>
        <dbReference type="ChEBI" id="CHEBI:61717"/>
    </ligand>
</feature>
<dbReference type="PIRSF" id="PIRSF000027">
    <property type="entry name" value="Cytc_c_prime"/>
    <property type="match status" value="1"/>
</dbReference>
<dbReference type="InterPro" id="IPR002321">
    <property type="entry name" value="Cyt_c_II"/>
</dbReference>
<dbReference type="STRING" id="702114.A1355_20970"/>
<evidence type="ECO:0000256" key="6">
    <source>
        <dbReference type="PIRSR" id="PIRSR000027-1"/>
    </source>
</evidence>
<keyword evidence="5 6" id="KW-0408">Iron</keyword>
<dbReference type="PRINTS" id="PR00608">
    <property type="entry name" value="CYTCHROMECII"/>
</dbReference>
<reference evidence="10" key="1">
    <citation type="submission" date="2016-03" db="EMBL/GenBank/DDBJ databases">
        <authorList>
            <person name="Heylen K."/>
            <person name="De Vos P."/>
            <person name="Vekeman B."/>
        </authorList>
    </citation>
    <scope>NUCLEOTIDE SEQUENCE [LARGE SCALE GENOMIC DNA]</scope>
    <source>
        <strain evidence="10">R-45383</strain>
    </source>
</reference>
<evidence type="ECO:0000256" key="8">
    <source>
        <dbReference type="SAM" id="SignalP"/>
    </source>
</evidence>
<keyword evidence="1" id="KW-0813">Transport</keyword>
<dbReference type="EMBL" id="LUUK01000052">
    <property type="protein sequence ID" value="OAI24039.1"/>
    <property type="molecule type" value="Genomic_DNA"/>
</dbReference>
<evidence type="ECO:0000313" key="9">
    <source>
        <dbReference type="EMBL" id="OAI24039.1"/>
    </source>
</evidence>
<comment type="caution">
    <text evidence="9">The sequence shown here is derived from an EMBL/GenBank/DDBJ whole genome shotgun (WGS) entry which is preliminary data.</text>
</comment>
<dbReference type="GO" id="GO:0009055">
    <property type="term" value="F:electron transfer activity"/>
    <property type="evidence" value="ECO:0007669"/>
    <property type="project" value="InterPro"/>
</dbReference>
<evidence type="ECO:0000256" key="4">
    <source>
        <dbReference type="ARBA" id="ARBA00022982"/>
    </source>
</evidence>
<dbReference type="OrthoDB" id="5520910at2"/>
<protein>
    <submittedName>
        <fullName evidence="9">Cytochrome C</fullName>
    </submittedName>
</protein>
<evidence type="ECO:0000256" key="5">
    <source>
        <dbReference type="ARBA" id="ARBA00023004"/>
    </source>
</evidence>
<dbReference type="RefSeq" id="WP_064025579.1">
    <property type="nucleotide sequence ID" value="NZ_LUUK01000052.1"/>
</dbReference>
<organism evidence="9 10">
    <name type="scientific">Methylomonas koyamae</name>
    <dbReference type="NCBI Taxonomy" id="702114"/>
    <lineage>
        <taxon>Bacteria</taxon>
        <taxon>Pseudomonadati</taxon>
        <taxon>Pseudomonadota</taxon>
        <taxon>Gammaproteobacteria</taxon>
        <taxon>Methylococcales</taxon>
        <taxon>Methylococcaceae</taxon>
        <taxon>Methylomonas</taxon>
    </lineage>
</organism>
<dbReference type="Pfam" id="PF01322">
    <property type="entry name" value="Cytochrom_C_2"/>
    <property type="match status" value="1"/>
</dbReference>
<feature type="binding site" description="axial binding residue" evidence="6">
    <location>
        <position position="147"/>
    </location>
    <ligand>
        <name>heme c</name>
        <dbReference type="ChEBI" id="CHEBI:61717"/>
    </ligand>
    <ligandPart>
        <name>Fe</name>
        <dbReference type="ChEBI" id="CHEBI:18248"/>
    </ligandPart>
</feature>
<name>A0A177P3N9_9GAMM</name>
<dbReference type="Gene3D" id="1.20.120.10">
    <property type="entry name" value="Cytochrome c/b562"/>
    <property type="match status" value="1"/>
</dbReference>
<keyword evidence="8" id="KW-0732">Signal</keyword>
<keyword evidence="3 6" id="KW-0479">Metal-binding</keyword>
<evidence type="ECO:0000256" key="2">
    <source>
        <dbReference type="ARBA" id="ARBA00022617"/>
    </source>
</evidence>
<keyword evidence="4" id="KW-0249">Electron transport</keyword>
<keyword evidence="10" id="KW-1185">Reference proteome</keyword>
<dbReference type="AlphaFoldDB" id="A0A177P3N9"/>
<dbReference type="Proteomes" id="UP000077628">
    <property type="component" value="Unassembled WGS sequence"/>
</dbReference>
<feature type="chain" id="PRO_5008069904" evidence="8">
    <location>
        <begin position="21"/>
        <end position="154"/>
    </location>
</feature>
<accession>A0A177P3N9</accession>
<evidence type="ECO:0000256" key="3">
    <source>
        <dbReference type="ARBA" id="ARBA00022723"/>
    </source>
</evidence>
<dbReference type="SUPFAM" id="SSF47175">
    <property type="entry name" value="Cytochromes"/>
    <property type="match status" value="1"/>
</dbReference>
<evidence type="ECO:0000313" key="10">
    <source>
        <dbReference type="Proteomes" id="UP000077628"/>
    </source>
</evidence>
<proteinExistence type="predicted"/>
<sequence>MKSQLAIALALSAVTTAALAGPIEEQIRFRQSAYSFLGWNTAKIKAQAVDHPETFNKDQVIAAANAIAAAANSGILEQLYGPGTDQGTGWKPTRLKPEYFQKQAEVKELEATFIKEANELQKVADDGDVADIKAQFGKLGASCKSCHDLIRVRE</sequence>
<dbReference type="GO" id="GO:0042597">
    <property type="term" value="C:periplasmic space"/>
    <property type="evidence" value="ECO:0007669"/>
    <property type="project" value="InterPro"/>
</dbReference>
<dbReference type="InterPro" id="IPR015984">
    <property type="entry name" value="Cyt_c_prime_subgr"/>
</dbReference>
<comment type="PTM">
    <text evidence="7">Binds 1 heme group per subunit.</text>
</comment>
<keyword evidence="2 7" id="KW-0349">Heme</keyword>
<dbReference type="GO" id="GO:0005506">
    <property type="term" value="F:iron ion binding"/>
    <property type="evidence" value="ECO:0007669"/>
    <property type="project" value="InterPro"/>
</dbReference>
<dbReference type="GO" id="GO:0022900">
    <property type="term" value="P:electron transport chain"/>
    <property type="evidence" value="ECO:0007669"/>
    <property type="project" value="InterPro"/>
</dbReference>
<dbReference type="InterPro" id="IPR012127">
    <property type="entry name" value="Cyt_c_prime"/>
</dbReference>
<evidence type="ECO:0000256" key="1">
    <source>
        <dbReference type="ARBA" id="ARBA00022448"/>
    </source>
</evidence>
<dbReference type="GO" id="GO:0020037">
    <property type="term" value="F:heme binding"/>
    <property type="evidence" value="ECO:0007669"/>
    <property type="project" value="InterPro"/>
</dbReference>
<feature type="signal peptide" evidence="8">
    <location>
        <begin position="1"/>
        <end position="20"/>
    </location>
</feature>
<gene>
    <name evidence="9" type="ORF">A1355_20970</name>
</gene>
<dbReference type="PROSITE" id="PS51009">
    <property type="entry name" value="CYTCII"/>
    <property type="match status" value="1"/>
</dbReference>